<organism evidence="2 3">
    <name type="scientific">Tritrichomonas musculus</name>
    <dbReference type="NCBI Taxonomy" id="1915356"/>
    <lineage>
        <taxon>Eukaryota</taxon>
        <taxon>Metamonada</taxon>
        <taxon>Parabasalia</taxon>
        <taxon>Tritrichomonadida</taxon>
        <taxon>Tritrichomonadidae</taxon>
        <taxon>Tritrichomonas</taxon>
    </lineage>
</organism>
<sequence length="972" mass="112724">MNFLHYTIIPQNDFLFSIALKTLSTIKIEVLLAYKNRIDFGLIFTTKDRISLDIHDSFYLESPILWATVYEDHMFSFTESNHFKITTMYPSFNLIFDEHLEKHNFKYFSVSWNHRFICAAFDQSDFLLIDIHNAETPNFYLYSLENKIILDISADKSDNFFAFLVEEGNRKYTIIYDAQQNKVSKTIDEENDSISYIHSLDPRSRDLYILHPNYITLKAKTILTTETEIQKASCKLNDIAHFSLSDGTLLSYSFKNDSISLLTNSPEIYNFFPLPNFTLLCHSTENQVFLIKVTENKKSSIMNFNEIDKYNVNDITQINQLFSLTNQLYFSDKHGNFNQICNRFSKNKAEFIKQFDFEGNLLSLKDEPLLYSNQNTTRIVIDSKTTASYPNLATDKKTISFLQFRKKSIQVTQDGLYCEGNREVTFDSKCILASSKGDQLVCVLETNEIILYSKTFKNMSSFEIDLDGALITSVDVSASFIAVASFHDDAKIGQIFLLDFDFNGFGEEFSFPSKMTKIFFRKNDSEIYIISENGSIAKCLVNEGGLTSEISYIYFGDMPHSITFIDDDSFTFISNSKLFKYSNNRIFPTGIKSVKTTAYNGTNFFIIDKKLRLYAISSGELTEKYTIQNLPNFRNIIQIKFFLDFLFVLDHQGLHVKTPLNTLNKIFDVDSFKIENSQSFVIFQKSKRNAHSMRIVVLTKNNEILYFKFCSNKLVLLSQDKIRAQIKIIKNWFDFLFLVFNNGSLTVCRYIKKELFFMRTMLNRNIPISNIEIYKNYVWVVFGCKIISVYQPNFDYEQLELVAEDCDYYSYDISYIKPIDELTVIVSYTDGLFCIKEIENNVAHGFLFHNEHNFGPPKLHELNRVQLGSTITSIINNNSFLIYSTVNGSIGYLISVKSQSVFQNLSIMQNRMRNEYIRHIGICSGKYNSLCSTIGIVDYNFIQSYLNIEKNTDLIQFYDVTSLTCLLQYINL</sequence>
<evidence type="ECO:0000259" key="1">
    <source>
        <dbReference type="Pfam" id="PF03178"/>
    </source>
</evidence>
<protein>
    <recommendedName>
        <fullName evidence="1">RSE1/DDB1/CPSF1 C-terminal domain-containing protein</fullName>
    </recommendedName>
</protein>
<keyword evidence="3" id="KW-1185">Reference proteome</keyword>
<dbReference type="InterPro" id="IPR004871">
    <property type="entry name" value="RSE1/DDB1/CPSF1_C"/>
</dbReference>
<evidence type="ECO:0000313" key="2">
    <source>
        <dbReference type="EMBL" id="KAK8861102.1"/>
    </source>
</evidence>
<proteinExistence type="predicted"/>
<reference evidence="2 3" key="1">
    <citation type="submission" date="2024-04" db="EMBL/GenBank/DDBJ databases">
        <title>Tritrichomonas musculus Genome.</title>
        <authorList>
            <person name="Alves-Ferreira E."/>
            <person name="Grigg M."/>
            <person name="Lorenzi H."/>
            <person name="Galac M."/>
        </authorList>
    </citation>
    <scope>NUCLEOTIDE SEQUENCE [LARGE SCALE GENOMIC DNA]</scope>
    <source>
        <strain evidence="2 3">EAF2021</strain>
    </source>
</reference>
<dbReference type="Pfam" id="PF03178">
    <property type="entry name" value="CPSF_A"/>
    <property type="match status" value="1"/>
</dbReference>
<dbReference type="SUPFAM" id="SSF69322">
    <property type="entry name" value="Tricorn protease domain 2"/>
    <property type="match status" value="2"/>
</dbReference>
<dbReference type="Gene3D" id="2.130.10.10">
    <property type="entry name" value="YVTN repeat-like/Quinoprotein amine dehydrogenase"/>
    <property type="match status" value="1"/>
</dbReference>
<evidence type="ECO:0000313" key="3">
    <source>
        <dbReference type="Proteomes" id="UP001470230"/>
    </source>
</evidence>
<feature type="domain" description="RSE1/DDB1/CPSF1 C-terminal" evidence="1">
    <location>
        <begin position="702"/>
        <end position="946"/>
    </location>
</feature>
<dbReference type="EMBL" id="JAPFFF010000018">
    <property type="protein sequence ID" value="KAK8861102.1"/>
    <property type="molecule type" value="Genomic_DNA"/>
</dbReference>
<accession>A0ABR2IET9</accession>
<dbReference type="InterPro" id="IPR015943">
    <property type="entry name" value="WD40/YVTN_repeat-like_dom_sf"/>
</dbReference>
<name>A0ABR2IET9_9EUKA</name>
<gene>
    <name evidence="2" type="ORF">M9Y10_012797</name>
</gene>
<comment type="caution">
    <text evidence="2">The sequence shown here is derived from an EMBL/GenBank/DDBJ whole genome shotgun (WGS) entry which is preliminary data.</text>
</comment>
<dbReference type="Proteomes" id="UP001470230">
    <property type="component" value="Unassembled WGS sequence"/>
</dbReference>